<feature type="region of interest" description="Disordered" evidence="1">
    <location>
        <begin position="27"/>
        <end position="98"/>
    </location>
</feature>
<proteinExistence type="predicted"/>
<accession>A0A8J9X4C3</accession>
<dbReference type="AlphaFoldDB" id="A0A8J9X4C3"/>
<feature type="compositionally biased region" description="Basic and acidic residues" evidence="1">
    <location>
        <begin position="72"/>
        <end position="91"/>
    </location>
</feature>
<dbReference type="Proteomes" id="UP000836788">
    <property type="component" value="Chromosome 2"/>
</dbReference>
<feature type="compositionally biased region" description="Low complexity" evidence="1">
    <location>
        <begin position="29"/>
        <end position="43"/>
    </location>
</feature>
<dbReference type="EMBL" id="OU594943">
    <property type="protein sequence ID" value="CAG9284142.1"/>
    <property type="molecule type" value="Genomic_DNA"/>
</dbReference>
<evidence type="ECO:0000256" key="1">
    <source>
        <dbReference type="SAM" id="MobiDB-lite"/>
    </source>
</evidence>
<sequence length="240" mass="27570">MGRGSKNALSASDQGCSMDDWITKLAKQTTGASTTTASTSNTNRSKAERIQQRLAKKQRREDRKAIALNLRESTRFRPDQSRHRKRYRDELNETEAPSAKKLTNQLASAIQRLVQAAKASDTKRPRPYTTKESIKYKRQKWDETHIQPRPRDYGGIGLARPSLFLSFTDPAFPPKLEEEFAEHIPGFFGKTRTKAMKKQLDKNMLWKQLAEKKNRKINGKKLSSMTPDERVEEMIKMGMI</sequence>
<evidence type="ECO:0000313" key="2">
    <source>
        <dbReference type="EMBL" id="CAG9284142.1"/>
    </source>
</evidence>
<gene>
    <name evidence="2" type="ORF">PTTT1_LOCUS25004</name>
</gene>
<organism evidence="2">
    <name type="scientific">Phaeodactylum tricornutum</name>
    <name type="common">Diatom</name>
    <dbReference type="NCBI Taxonomy" id="2850"/>
    <lineage>
        <taxon>Eukaryota</taxon>
        <taxon>Sar</taxon>
        <taxon>Stramenopiles</taxon>
        <taxon>Ochrophyta</taxon>
        <taxon>Bacillariophyta</taxon>
        <taxon>Bacillariophyceae</taxon>
        <taxon>Bacillariophycidae</taxon>
        <taxon>Naviculales</taxon>
        <taxon>Phaeodactylaceae</taxon>
        <taxon>Phaeodactylum</taxon>
    </lineage>
</organism>
<protein>
    <submittedName>
        <fullName evidence="2">Uncharacterized protein</fullName>
    </submittedName>
</protein>
<reference evidence="2" key="1">
    <citation type="submission" date="2022-02" db="EMBL/GenBank/DDBJ databases">
        <authorList>
            <person name="Giguere J D."/>
        </authorList>
    </citation>
    <scope>NUCLEOTIDE SEQUENCE</scope>
    <source>
        <strain evidence="2">CCAP 1055/1</strain>
    </source>
</reference>
<name>A0A8J9X4C3_PHATR</name>